<reference evidence="2 3" key="1">
    <citation type="submission" date="2018-11" db="EMBL/GenBank/DDBJ databases">
        <authorList>
            <consortium name="Pathogen Informatics"/>
        </authorList>
    </citation>
    <scope>NUCLEOTIDE SEQUENCE [LARGE SCALE GENOMIC DNA]</scope>
    <source>
        <strain>Denwood</strain>
        <strain evidence="3">Zambia</strain>
    </source>
</reference>
<feature type="region of interest" description="Disordered" evidence="1">
    <location>
        <begin position="1"/>
        <end position="56"/>
    </location>
</feature>
<dbReference type="Proteomes" id="UP000269396">
    <property type="component" value="Unassembled WGS sequence"/>
</dbReference>
<dbReference type="EMBL" id="UZAL01035342">
    <property type="protein sequence ID" value="VDP67473.1"/>
    <property type="molecule type" value="Genomic_DNA"/>
</dbReference>
<gene>
    <name evidence="2" type="ORF">SMTD_LOCUS15021</name>
</gene>
<feature type="compositionally biased region" description="Low complexity" evidence="1">
    <location>
        <begin position="42"/>
        <end position="51"/>
    </location>
</feature>
<evidence type="ECO:0000313" key="3">
    <source>
        <dbReference type="Proteomes" id="UP000269396"/>
    </source>
</evidence>
<accession>A0A3P8JC61</accession>
<feature type="compositionally biased region" description="Acidic residues" evidence="1">
    <location>
        <begin position="12"/>
        <end position="32"/>
    </location>
</feature>
<sequence length="145" mass="15606">MDLFLKGQTDAIQEENEVTEDPDLTIDRDDGDGCSANKANNGEFTATTTTTGSGGGGETVISLNATPTPQLVSCTSSAELKRLQLKKGNLTAEEEQIMMAHYHYTGATSSIHPLLSSFVNYAQPVKFQGFDVAEDVQLVCEKDEL</sequence>
<evidence type="ECO:0000256" key="1">
    <source>
        <dbReference type="SAM" id="MobiDB-lite"/>
    </source>
</evidence>
<evidence type="ECO:0000313" key="2">
    <source>
        <dbReference type="EMBL" id="VDP67473.1"/>
    </source>
</evidence>
<dbReference type="AlphaFoldDB" id="A0A3P8JC61"/>
<protein>
    <submittedName>
        <fullName evidence="2">Uncharacterized protein</fullName>
    </submittedName>
</protein>
<proteinExistence type="predicted"/>
<keyword evidence="3" id="KW-1185">Reference proteome</keyword>
<organism evidence="2 3">
    <name type="scientific">Schistosoma mattheei</name>
    <dbReference type="NCBI Taxonomy" id="31246"/>
    <lineage>
        <taxon>Eukaryota</taxon>
        <taxon>Metazoa</taxon>
        <taxon>Spiralia</taxon>
        <taxon>Lophotrochozoa</taxon>
        <taxon>Platyhelminthes</taxon>
        <taxon>Trematoda</taxon>
        <taxon>Digenea</taxon>
        <taxon>Strigeidida</taxon>
        <taxon>Schistosomatoidea</taxon>
        <taxon>Schistosomatidae</taxon>
        <taxon>Schistosoma</taxon>
    </lineage>
</organism>
<name>A0A3P8JC61_9TREM</name>